<accession>A0A1R1XP23</accession>
<dbReference type="EMBL" id="LSSM01003921">
    <property type="protein sequence ID" value="OMJ16387.1"/>
    <property type="molecule type" value="Genomic_DNA"/>
</dbReference>
<evidence type="ECO:0000256" key="1">
    <source>
        <dbReference type="SAM" id="MobiDB-lite"/>
    </source>
</evidence>
<feature type="compositionally biased region" description="Low complexity" evidence="1">
    <location>
        <begin position="42"/>
        <end position="51"/>
    </location>
</feature>
<feature type="region of interest" description="Disordered" evidence="1">
    <location>
        <begin position="33"/>
        <end position="344"/>
    </location>
</feature>
<keyword evidence="3" id="KW-1185">Reference proteome</keyword>
<feature type="compositionally biased region" description="Gly residues" evidence="1">
    <location>
        <begin position="329"/>
        <end position="344"/>
    </location>
</feature>
<sequence length="413" mass="43147">MILNQSVFFLMNGTAKVHGELSSSITGKKSALIGQSPRERSAASPNAAAKKAGLDVRQDNANVPDGTEDIDVDEPETFPIAKKRKRSADKPAKKCARAETSLKTGRSKLTKRARGKGKKARAKQRSKPAPAIPKKPEHAAPAAPGKSKGSTDHAGRRKSVSRRLDQAAPPPETGRNMIPGANAAGGSNLQTHESPVPAPNPAPGGTKYVPIQYPANPDPKSGPRLQAPAMHPQNSAALPVSSKLDYVPVPNNVANPPHKPAPAAPQKAPYFGEKMLSSPKPSNSTADNGQKQAEIAPNDAKPADNGQKQAAALAPTNGQKQDAVAVAGTGTGTGTGEKQWGGAGGWNGWNGNNWGWGWGGNNWGWGGQGCGGNQYVCQGNDYLQCSNGNYIQRFCGYGTRCQSIYNGGITCGY</sequence>
<feature type="compositionally biased region" description="Polar residues" evidence="1">
    <location>
        <begin position="279"/>
        <end position="291"/>
    </location>
</feature>
<feature type="compositionally biased region" description="Basic residues" evidence="1">
    <location>
        <begin position="105"/>
        <end position="126"/>
    </location>
</feature>
<feature type="compositionally biased region" description="Acidic residues" evidence="1">
    <location>
        <begin position="66"/>
        <end position="76"/>
    </location>
</feature>
<reference evidence="3" key="1">
    <citation type="submission" date="2017-01" db="EMBL/GenBank/DDBJ databases">
        <authorList>
            <person name="Wang Y."/>
            <person name="White M."/>
            <person name="Kvist S."/>
            <person name="Moncalvo J.-M."/>
        </authorList>
    </citation>
    <scope>NUCLEOTIDE SEQUENCE [LARGE SCALE GENOMIC DNA]</scope>
    <source>
        <strain evidence="3">ID-206-W2</strain>
    </source>
</reference>
<gene>
    <name evidence="2" type="ORF">AYI69_g7855</name>
</gene>
<name>A0A1R1XP23_9FUNG</name>
<organism evidence="2 3">
    <name type="scientific">Smittium culicis</name>
    <dbReference type="NCBI Taxonomy" id="133412"/>
    <lineage>
        <taxon>Eukaryota</taxon>
        <taxon>Fungi</taxon>
        <taxon>Fungi incertae sedis</taxon>
        <taxon>Zoopagomycota</taxon>
        <taxon>Kickxellomycotina</taxon>
        <taxon>Harpellomycetes</taxon>
        <taxon>Harpellales</taxon>
        <taxon>Legeriomycetaceae</taxon>
        <taxon>Smittium</taxon>
    </lineage>
</organism>
<feature type="compositionally biased region" description="Low complexity" evidence="1">
    <location>
        <begin position="247"/>
        <end position="256"/>
    </location>
</feature>
<protein>
    <submittedName>
        <fullName evidence="2">Uncharacterized protein</fullName>
    </submittedName>
</protein>
<dbReference type="OrthoDB" id="10578366at2759"/>
<evidence type="ECO:0000313" key="2">
    <source>
        <dbReference type="EMBL" id="OMJ16387.1"/>
    </source>
</evidence>
<evidence type="ECO:0000313" key="3">
    <source>
        <dbReference type="Proteomes" id="UP000187429"/>
    </source>
</evidence>
<dbReference type="Proteomes" id="UP000187429">
    <property type="component" value="Unassembled WGS sequence"/>
</dbReference>
<dbReference type="AlphaFoldDB" id="A0A1R1XP23"/>
<comment type="caution">
    <text evidence="2">The sequence shown here is derived from an EMBL/GenBank/DDBJ whole genome shotgun (WGS) entry which is preliminary data.</text>
</comment>
<proteinExistence type="predicted"/>